<keyword evidence="2" id="KW-0472">Membrane</keyword>
<gene>
    <name evidence="3" type="primary">jg23507</name>
    <name evidence="3" type="ORF">PAEG_LOCUS12617</name>
</gene>
<feature type="transmembrane region" description="Helical" evidence="2">
    <location>
        <begin position="47"/>
        <end position="71"/>
    </location>
</feature>
<keyword evidence="2" id="KW-1133">Transmembrane helix</keyword>
<comment type="caution">
    <text evidence="3">The sequence shown here is derived from an EMBL/GenBank/DDBJ whole genome shotgun (WGS) entry which is preliminary data.</text>
</comment>
<keyword evidence="4" id="KW-1185">Reference proteome</keyword>
<protein>
    <submittedName>
        <fullName evidence="3">Jg23507 protein</fullName>
    </submittedName>
</protein>
<proteinExistence type="predicted"/>
<keyword evidence="1" id="KW-0175">Coiled coil</keyword>
<reference evidence="3" key="1">
    <citation type="submission" date="2022-03" db="EMBL/GenBank/DDBJ databases">
        <authorList>
            <person name="Lindestad O."/>
        </authorList>
    </citation>
    <scope>NUCLEOTIDE SEQUENCE</scope>
</reference>
<keyword evidence="2" id="KW-0812">Transmembrane</keyword>
<evidence type="ECO:0000313" key="3">
    <source>
        <dbReference type="EMBL" id="CAH2234896.1"/>
    </source>
</evidence>
<dbReference type="AlphaFoldDB" id="A0A8S4RDN7"/>
<evidence type="ECO:0000256" key="1">
    <source>
        <dbReference type="SAM" id="Coils"/>
    </source>
</evidence>
<organism evidence="3 4">
    <name type="scientific">Pararge aegeria aegeria</name>
    <dbReference type="NCBI Taxonomy" id="348720"/>
    <lineage>
        <taxon>Eukaryota</taxon>
        <taxon>Metazoa</taxon>
        <taxon>Ecdysozoa</taxon>
        <taxon>Arthropoda</taxon>
        <taxon>Hexapoda</taxon>
        <taxon>Insecta</taxon>
        <taxon>Pterygota</taxon>
        <taxon>Neoptera</taxon>
        <taxon>Endopterygota</taxon>
        <taxon>Lepidoptera</taxon>
        <taxon>Glossata</taxon>
        <taxon>Ditrysia</taxon>
        <taxon>Papilionoidea</taxon>
        <taxon>Nymphalidae</taxon>
        <taxon>Satyrinae</taxon>
        <taxon>Satyrini</taxon>
        <taxon>Parargina</taxon>
        <taxon>Pararge</taxon>
    </lineage>
</organism>
<dbReference type="EMBL" id="CAKXAJ010025090">
    <property type="protein sequence ID" value="CAH2234896.1"/>
    <property type="molecule type" value="Genomic_DNA"/>
</dbReference>
<sequence length="154" mass="17894">MRSKVSLNHYRKIKREAAHLVPIKKNGLAANYRKREFMSANWGFNMFVYSILVCVCNITKWCVTVACTGFLTRVRIKKEDGITLKNPSPENLGYAVLLCMKNWKRKLQRLHQNNSDQELKNQELEFLDKYFAQPNESSVLDHKSAFKRPLQGAS</sequence>
<dbReference type="Proteomes" id="UP000838756">
    <property type="component" value="Unassembled WGS sequence"/>
</dbReference>
<evidence type="ECO:0000256" key="2">
    <source>
        <dbReference type="SAM" id="Phobius"/>
    </source>
</evidence>
<evidence type="ECO:0000313" key="4">
    <source>
        <dbReference type="Proteomes" id="UP000838756"/>
    </source>
</evidence>
<name>A0A8S4RDN7_9NEOP</name>
<feature type="coiled-coil region" evidence="1">
    <location>
        <begin position="100"/>
        <end position="127"/>
    </location>
</feature>
<accession>A0A8S4RDN7</accession>